<dbReference type="Pfam" id="PF00270">
    <property type="entry name" value="DEAD"/>
    <property type="match status" value="1"/>
</dbReference>
<dbReference type="EC" id="3.6.4.13" evidence="1"/>
<dbReference type="PROSITE" id="PS51194">
    <property type="entry name" value="HELICASE_CTER"/>
    <property type="match status" value="1"/>
</dbReference>
<feature type="domain" description="DEAD-box RNA helicase Q" evidence="13">
    <location>
        <begin position="4"/>
        <end position="32"/>
    </location>
</feature>
<dbReference type="RefSeq" id="WP_379836368.1">
    <property type="nucleotide sequence ID" value="NZ_JBHRYQ010000001.1"/>
</dbReference>
<evidence type="ECO:0000256" key="9">
    <source>
        <dbReference type="RuleBase" id="RU000492"/>
    </source>
</evidence>
<dbReference type="InterPro" id="IPR000629">
    <property type="entry name" value="RNA-helicase_DEAD-box_CS"/>
</dbReference>
<dbReference type="GO" id="GO:0004386">
    <property type="term" value="F:helicase activity"/>
    <property type="evidence" value="ECO:0007669"/>
    <property type="project" value="UniProtKB-KW"/>
</dbReference>
<accession>A0ABV7YVG9</accession>
<evidence type="ECO:0000256" key="2">
    <source>
        <dbReference type="ARBA" id="ARBA00022490"/>
    </source>
</evidence>
<comment type="similarity">
    <text evidence="9">Belongs to the DEAD box helicase family.</text>
</comment>
<proteinExistence type="inferred from homology"/>
<gene>
    <name evidence="14" type="ORF">ACFOOI_06640</name>
</gene>
<evidence type="ECO:0000256" key="5">
    <source>
        <dbReference type="ARBA" id="ARBA00022806"/>
    </source>
</evidence>
<protein>
    <recommendedName>
        <fullName evidence="1">RNA helicase</fullName>
        <ecNumber evidence="1">3.6.4.13</ecNumber>
    </recommendedName>
</protein>
<dbReference type="InterPro" id="IPR001650">
    <property type="entry name" value="Helicase_C-like"/>
</dbReference>
<feature type="compositionally biased region" description="Basic and acidic residues" evidence="10">
    <location>
        <begin position="434"/>
        <end position="490"/>
    </location>
</feature>
<evidence type="ECO:0000313" key="14">
    <source>
        <dbReference type="EMBL" id="MFC3810325.1"/>
    </source>
</evidence>
<dbReference type="Gene3D" id="3.30.70.330">
    <property type="match status" value="1"/>
</dbReference>
<evidence type="ECO:0000259" key="11">
    <source>
        <dbReference type="PROSITE" id="PS51192"/>
    </source>
</evidence>
<evidence type="ECO:0000256" key="3">
    <source>
        <dbReference type="ARBA" id="ARBA00022741"/>
    </source>
</evidence>
<dbReference type="InterPro" id="IPR011545">
    <property type="entry name" value="DEAD/DEAH_box_helicase_dom"/>
</dbReference>
<organism evidence="14 15">
    <name type="scientific">Lacihabitans lacunae</name>
    <dbReference type="NCBI Taxonomy" id="1028214"/>
    <lineage>
        <taxon>Bacteria</taxon>
        <taxon>Pseudomonadati</taxon>
        <taxon>Bacteroidota</taxon>
        <taxon>Cytophagia</taxon>
        <taxon>Cytophagales</taxon>
        <taxon>Leadbetterellaceae</taxon>
        <taxon>Lacihabitans</taxon>
    </lineage>
</organism>
<dbReference type="CDD" id="cd12252">
    <property type="entry name" value="RRM_DbpA"/>
    <property type="match status" value="1"/>
</dbReference>
<dbReference type="CDD" id="cd00268">
    <property type="entry name" value="DEADc"/>
    <property type="match status" value="1"/>
</dbReference>
<dbReference type="EMBL" id="JBHRYQ010000001">
    <property type="protein sequence ID" value="MFC3810325.1"/>
    <property type="molecule type" value="Genomic_DNA"/>
</dbReference>
<evidence type="ECO:0000256" key="1">
    <source>
        <dbReference type="ARBA" id="ARBA00012552"/>
    </source>
</evidence>
<dbReference type="PANTHER" id="PTHR47963:SF8">
    <property type="entry name" value="ATP-DEPENDENT RNA HELICASE DEAD"/>
    <property type="match status" value="1"/>
</dbReference>
<feature type="domain" description="Helicase C-terminal" evidence="12">
    <location>
        <begin position="217"/>
        <end position="378"/>
    </location>
</feature>
<evidence type="ECO:0000313" key="15">
    <source>
        <dbReference type="Proteomes" id="UP001595616"/>
    </source>
</evidence>
<keyword evidence="3 9" id="KW-0547">Nucleotide-binding</keyword>
<dbReference type="InterPro" id="IPR014014">
    <property type="entry name" value="RNA_helicase_DEAD_Q_motif"/>
</dbReference>
<evidence type="ECO:0000256" key="8">
    <source>
        <dbReference type="PROSITE-ProRule" id="PRU00552"/>
    </source>
</evidence>
<dbReference type="Proteomes" id="UP001595616">
    <property type="component" value="Unassembled WGS sequence"/>
</dbReference>
<dbReference type="PROSITE" id="PS51195">
    <property type="entry name" value="Q_MOTIF"/>
    <property type="match status" value="1"/>
</dbReference>
<feature type="region of interest" description="Disordered" evidence="10">
    <location>
        <begin position="434"/>
        <end position="513"/>
    </location>
</feature>
<dbReference type="PANTHER" id="PTHR47963">
    <property type="entry name" value="DEAD-BOX ATP-DEPENDENT RNA HELICASE 47, MITOCHONDRIAL"/>
    <property type="match status" value="1"/>
</dbReference>
<evidence type="ECO:0000256" key="10">
    <source>
        <dbReference type="SAM" id="MobiDB-lite"/>
    </source>
</evidence>
<comment type="caution">
    <text evidence="14">The sequence shown here is derived from an EMBL/GenBank/DDBJ whole genome shotgun (WGS) entry which is preliminary data.</text>
</comment>
<dbReference type="InterPro" id="IPR050547">
    <property type="entry name" value="DEAD_box_RNA_helicases"/>
</dbReference>
<keyword evidence="15" id="KW-1185">Reference proteome</keyword>
<evidence type="ECO:0000256" key="7">
    <source>
        <dbReference type="ARBA" id="ARBA00023016"/>
    </source>
</evidence>
<dbReference type="Gene3D" id="3.40.50.300">
    <property type="entry name" value="P-loop containing nucleotide triphosphate hydrolases"/>
    <property type="match status" value="2"/>
</dbReference>
<keyword evidence="5 9" id="KW-0347">Helicase</keyword>
<sequence length="594" mass="66396">MQTLKFTDLPLSDFILNAVEEMGFSETTPIQAAAIPAVMSGKDVIGQAQTGTGKTAAFGIPAIEHVNVEDRSTQVLIMCPTRELALQVKEQISKLAKFKKGLLVTAIYGGESYERQFANLKRGTQIVVGTPGRIMDHIDRKTLKLDNISMLILDEADEMLNMGFREDIEKILTFAPASRQTVLFSATMSKDILNITKKFQKDPEIIKVTKNEITNVNIDQTYYLVKKEAKFEVMVRLIDKHDLQLMLVFCNTKSKVDELVEDLQAQGYAAEGLHGDLRQAARNQVMNKFRNGNTKILVATDVAARGIDVTGVDAVFNFDLPMDLEYYVHRIGRTGRAGQLGRAFLFVTRRDRGRMRDLEHYTKVQIPQGEIPTQADMEKSRQVKLVEKIKANITEDSNEQYEAIIEQLKEEGFYTHNILSALIKMQAGTVKKSNFRDDELSDDSRGGRNESRFGGRNDRGGDRNSGRRGFERGGESTRNGSFERRGDNTRGNRPQFESSRPRRPLGANPGDAVAAEPGMVRLFISLGRKDNVSPNHIVGAIASEARIPGKVIGQIDMYDKFSFVEVPQRDVSKVIDGMRGKTINAREANIEVAK</sequence>
<evidence type="ECO:0000256" key="4">
    <source>
        <dbReference type="ARBA" id="ARBA00022801"/>
    </source>
</evidence>
<feature type="short sequence motif" description="Q motif" evidence="8">
    <location>
        <begin position="4"/>
        <end position="32"/>
    </location>
</feature>
<dbReference type="PROSITE" id="PS00039">
    <property type="entry name" value="DEAD_ATP_HELICASE"/>
    <property type="match status" value="1"/>
</dbReference>
<dbReference type="Pfam" id="PF25399">
    <property type="entry name" value="DeaD_dimer"/>
    <property type="match status" value="1"/>
</dbReference>
<dbReference type="CDD" id="cd18787">
    <property type="entry name" value="SF2_C_DEAD"/>
    <property type="match status" value="1"/>
</dbReference>
<reference evidence="15" key="1">
    <citation type="journal article" date="2019" name="Int. J. Syst. Evol. Microbiol.">
        <title>The Global Catalogue of Microorganisms (GCM) 10K type strain sequencing project: providing services to taxonomists for standard genome sequencing and annotation.</title>
        <authorList>
            <consortium name="The Broad Institute Genomics Platform"/>
            <consortium name="The Broad Institute Genome Sequencing Center for Infectious Disease"/>
            <person name="Wu L."/>
            <person name="Ma J."/>
        </authorList>
    </citation>
    <scope>NUCLEOTIDE SEQUENCE [LARGE SCALE GENOMIC DNA]</scope>
    <source>
        <strain evidence="15">CECT 7956</strain>
    </source>
</reference>
<feature type="domain" description="Helicase ATP-binding" evidence="11">
    <location>
        <begin position="35"/>
        <end position="206"/>
    </location>
</feature>
<dbReference type="PROSITE" id="PS51192">
    <property type="entry name" value="HELICASE_ATP_BIND_1"/>
    <property type="match status" value="1"/>
</dbReference>
<dbReference type="SMART" id="SM00487">
    <property type="entry name" value="DEXDc"/>
    <property type="match status" value="1"/>
</dbReference>
<keyword evidence="2" id="KW-0963">Cytoplasm</keyword>
<evidence type="ECO:0000259" key="12">
    <source>
        <dbReference type="PROSITE" id="PS51194"/>
    </source>
</evidence>
<name>A0ABV7YVG9_9BACT</name>
<evidence type="ECO:0000256" key="6">
    <source>
        <dbReference type="ARBA" id="ARBA00022840"/>
    </source>
</evidence>
<dbReference type="InterPro" id="IPR044742">
    <property type="entry name" value="DEAD/DEAH_RhlB"/>
</dbReference>
<dbReference type="InterPro" id="IPR005580">
    <property type="entry name" value="DbpA/CsdA_RNA-bd_dom"/>
</dbReference>
<dbReference type="SUPFAM" id="SSF52540">
    <property type="entry name" value="P-loop containing nucleoside triphosphate hydrolases"/>
    <property type="match status" value="1"/>
</dbReference>
<dbReference type="InterPro" id="IPR014001">
    <property type="entry name" value="Helicase_ATP-bd"/>
</dbReference>
<keyword evidence="4 9" id="KW-0378">Hydrolase</keyword>
<keyword evidence="6 9" id="KW-0067">ATP-binding</keyword>
<dbReference type="Pfam" id="PF03880">
    <property type="entry name" value="DbpA"/>
    <property type="match status" value="1"/>
</dbReference>
<dbReference type="SMART" id="SM00490">
    <property type="entry name" value="HELICc"/>
    <property type="match status" value="1"/>
</dbReference>
<dbReference type="InterPro" id="IPR057325">
    <property type="entry name" value="DeaD_dimer"/>
</dbReference>
<keyword evidence="7" id="KW-0346">Stress response</keyword>
<dbReference type="InterPro" id="IPR027417">
    <property type="entry name" value="P-loop_NTPase"/>
</dbReference>
<dbReference type="Pfam" id="PF00271">
    <property type="entry name" value="Helicase_C"/>
    <property type="match status" value="1"/>
</dbReference>
<dbReference type="InterPro" id="IPR012677">
    <property type="entry name" value="Nucleotide-bd_a/b_plait_sf"/>
</dbReference>
<evidence type="ECO:0000259" key="13">
    <source>
        <dbReference type="PROSITE" id="PS51195"/>
    </source>
</evidence>